<dbReference type="AlphaFoldDB" id="A0A9D1VTX5"/>
<organism evidence="11 12">
    <name type="scientific">Candidatus Borkfalkia faecigallinarum</name>
    <dbReference type="NCBI Taxonomy" id="2838509"/>
    <lineage>
        <taxon>Bacteria</taxon>
        <taxon>Bacillati</taxon>
        <taxon>Bacillota</taxon>
        <taxon>Clostridia</taxon>
        <taxon>Christensenellales</taxon>
        <taxon>Christensenellaceae</taxon>
        <taxon>Candidatus Borkfalkia</taxon>
    </lineage>
</organism>
<evidence type="ECO:0000256" key="9">
    <source>
        <dbReference type="ARBA" id="ARBA00023136"/>
    </source>
</evidence>
<evidence type="ECO:0000256" key="8">
    <source>
        <dbReference type="ARBA" id="ARBA00023065"/>
    </source>
</evidence>
<sequence length="268" mass="29890">MSDIVFEIQDAVFGYDKHSTVINGLQAKIKAGEITAVLGPNGCGKTTLFALLCKALALRSGEILFRGKPLREYRRKEFARLVSVVHQSNAVPDDMTVKNLVAMGRTPYHNTIFGAETKADKEIVEESMELAGVAPFSDRPVKELSGGQMQRVWLALAIAQSREVLLLDEVTTYLDIRYQYEILNLIRSLNKTFGTTVVMVLHDLNQALQYADAAIVMKDGRAVCRGKTQDVITENVIRDIYGITSEIISIETGKYCLFNKNSLERRLV</sequence>
<keyword evidence="7" id="KW-0408">Iron</keyword>
<reference evidence="11" key="1">
    <citation type="journal article" date="2021" name="PeerJ">
        <title>Extensive microbial diversity within the chicken gut microbiome revealed by metagenomics and culture.</title>
        <authorList>
            <person name="Gilroy R."/>
            <person name="Ravi A."/>
            <person name="Getino M."/>
            <person name="Pursley I."/>
            <person name="Horton D.L."/>
            <person name="Alikhan N.F."/>
            <person name="Baker D."/>
            <person name="Gharbi K."/>
            <person name="Hall N."/>
            <person name="Watson M."/>
            <person name="Adriaenssens E.M."/>
            <person name="Foster-Nyarko E."/>
            <person name="Jarju S."/>
            <person name="Secka A."/>
            <person name="Antonio M."/>
            <person name="Oren A."/>
            <person name="Chaudhuri R.R."/>
            <person name="La Ragione R."/>
            <person name="Hildebrand F."/>
            <person name="Pallen M.J."/>
        </authorList>
    </citation>
    <scope>NUCLEOTIDE SEQUENCE</scope>
    <source>
        <strain evidence="11">26628</strain>
    </source>
</reference>
<dbReference type="PANTHER" id="PTHR42771:SF10">
    <property type="entry name" value="FERRICHROME TRANSPORT ATP-BINDING PROTEIN FHUC"/>
    <property type="match status" value="1"/>
</dbReference>
<dbReference type="SMART" id="SM00382">
    <property type="entry name" value="AAA"/>
    <property type="match status" value="1"/>
</dbReference>
<evidence type="ECO:0000259" key="10">
    <source>
        <dbReference type="PROSITE" id="PS50893"/>
    </source>
</evidence>
<evidence type="ECO:0000256" key="2">
    <source>
        <dbReference type="ARBA" id="ARBA00022448"/>
    </source>
</evidence>
<dbReference type="GO" id="GO:0005886">
    <property type="term" value="C:plasma membrane"/>
    <property type="evidence" value="ECO:0007669"/>
    <property type="project" value="UniProtKB-SubCell"/>
</dbReference>
<reference evidence="11" key="2">
    <citation type="submission" date="2021-04" db="EMBL/GenBank/DDBJ databases">
        <authorList>
            <person name="Gilroy R."/>
        </authorList>
    </citation>
    <scope>NUCLEOTIDE SEQUENCE</scope>
    <source>
        <strain evidence="11">26628</strain>
    </source>
</reference>
<name>A0A9D1VTX5_9FIRM</name>
<dbReference type="InterPro" id="IPR003439">
    <property type="entry name" value="ABC_transporter-like_ATP-bd"/>
</dbReference>
<dbReference type="GO" id="GO:0006826">
    <property type="term" value="P:iron ion transport"/>
    <property type="evidence" value="ECO:0007669"/>
    <property type="project" value="UniProtKB-KW"/>
</dbReference>
<keyword evidence="8" id="KW-0406">Ion transport</keyword>
<evidence type="ECO:0000256" key="7">
    <source>
        <dbReference type="ARBA" id="ARBA00023004"/>
    </source>
</evidence>
<keyword evidence="3" id="KW-1003">Cell membrane</keyword>
<dbReference type="PROSITE" id="PS50893">
    <property type="entry name" value="ABC_TRANSPORTER_2"/>
    <property type="match status" value="1"/>
</dbReference>
<evidence type="ECO:0000256" key="1">
    <source>
        <dbReference type="ARBA" id="ARBA00004202"/>
    </source>
</evidence>
<evidence type="ECO:0000256" key="6">
    <source>
        <dbReference type="ARBA" id="ARBA00022840"/>
    </source>
</evidence>
<dbReference type="PANTHER" id="PTHR42771">
    <property type="entry name" value="IRON(3+)-HYDROXAMATE IMPORT ATP-BINDING PROTEIN FHUC"/>
    <property type="match status" value="1"/>
</dbReference>
<evidence type="ECO:0000256" key="3">
    <source>
        <dbReference type="ARBA" id="ARBA00022475"/>
    </source>
</evidence>
<keyword evidence="6 11" id="KW-0067">ATP-binding</keyword>
<dbReference type="InterPro" id="IPR027417">
    <property type="entry name" value="P-loop_NTPase"/>
</dbReference>
<dbReference type="FunFam" id="3.40.50.300:FF:000134">
    <property type="entry name" value="Iron-enterobactin ABC transporter ATP-binding protein"/>
    <property type="match status" value="1"/>
</dbReference>
<dbReference type="Pfam" id="PF00005">
    <property type="entry name" value="ABC_tran"/>
    <property type="match status" value="1"/>
</dbReference>
<dbReference type="EMBL" id="DXFD01000058">
    <property type="protein sequence ID" value="HIX46816.1"/>
    <property type="molecule type" value="Genomic_DNA"/>
</dbReference>
<proteinExistence type="predicted"/>
<dbReference type="CDD" id="cd03214">
    <property type="entry name" value="ABC_Iron-Siderophores_B12_Hemin"/>
    <property type="match status" value="1"/>
</dbReference>
<dbReference type="InterPro" id="IPR017871">
    <property type="entry name" value="ABC_transporter-like_CS"/>
</dbReference>
<dbReference type="PROSITE" id="PS00211">
    <property type="entry name" value="ABC_TRANSPORTER_1"/>
    <property type="match status" value="1"/>
</dbReference>
<evidence type="ECO:0000313" key="12">
    <source>
        <dbReference type="Proteomes" id="UP000824249"/>
    </source>
</evidence>
<keyword evidence="4" id="KW-0410">Iron transport</keyword>
<keyword evidence="9" id="KW-0472">Membrane</keyword>
<evidence type="ECO:0000313" key="11">
    <source>
        <dbReference type="EMBL" id="HIX46816.1"/>
    </source>
</evidence>
<accession>A0A9D1VTX5</accession>
<protein>
    <submittedName>
        <fullName evidence="11">ABC transporter ATP-binding protein</fullName>
    </submittedName>
</protein>
<comment type="subcellular location">
    <subcellularLocation>
        <location evidence="1">Cell membrane</location>
        <topology evidence="1">Peripheral membrane protein</topology>
    </subcellularLocation>
</comment>
<dbReference type="GO" id="GO:0016887">
    <property type="term" value="F:ATP hydrolysis activity"/>
    <property type="evidence" value="ECO:0007669"/>
    <property type="project" value="InterPro"/>
</dbReference>
<dbReference type="Proteomes" id="UP000824249">
    <property type="component" value="Unassembled WGS sequence"/>
</dbReference>
<feature type="domain" description="ABC transporter" evidence="10">
    <location>
        <begin position="6"/>
        <end position="244"/>
    </location>
</feature>
<dbReference type="SUPFAM" id="SSF52540">
    <property type="entry name" value="P-loop containing nucleoside triphosphate hydrolases"/>
    <property type="match status" value="1"/>
</dbReference>
<dbReference type="Gene3D" id="3.40.50.300">
    <property type="entry name" value="P-loop containing nucleotide triphosphate hydrolases"/>
    <property type="match status" value="1"/>
</dbReference>
<dbReference type="InterPro" id="IPR003593">
    <property type="entry name" value="AAA+_ATPase"/>
</dbReference>
<evidence type="ECO:0000256" key="5">
    <source>
        <dbReference type="ARBA" id="ARBA00022741"/>
    </source>
</evidence>
<gene>
    <name evidence="11" type="ORF">H9737_03900</name>
</gene>
<keyword evidence="2" id="KW-0813">Transport</keyword>
<keyword evidence="5" id="KW-0547">Nucleotide-binding</keyword>
<dbReference type="InterPro" id="IPR051535">
    <property type="entry name" value="Siderophore_ABC-ATPase"/>
</dbReference>
<comment type="caution">
    <text evidence="11">The sequence shown here is derived from an EMBL/GenBank/DDBJ whole genome shotgun (WGS) entry which is preliminary data.</text>
</comment>
<dbReference type="GO" id="GO:0005524">
    <property type="term" value="F:ATP binding"/>
    <property type="evidence" value="ECO:0007669"/>
    <property type="project" value="UniProtKB-KW"/>
</dbReference>
<evidence type="ECO:0000256" key="4">
    <source>
        <dbReference type="ARBA" id="ARBA00022496"/>
    </source>
</evidence>